<proteinExistence type="predicted"/>
<evidence type="ECO:0000256" key="1">
    <source>
        <dbReference type="ARBA" id="ARBA00023186"/>
    </source>
</evidence>
<dbReference type="Pfam" id="PF01556">
    <property type="entry name" value="DnaJ_C"/>
    <property type="match status" value="1"/>
</dbReference>
<feature type="region of interest" description="Disordered" evidence="2">
    <location>
        <begin position="173"/>
        <end position="200"/>
    </location>
</feature>
<organism evidence="4 5">
    <name type="scientific">Talaromyces stipitatus (strain ATCC 10500 / CBS 375.48 / QM 6759 / NRRL 1006)</name>
    <name type="common">Penicillium stipitatum</name>
    <dbReference type="NCBI Taxonomy" id="441959"/>
    <lineage>
        <taxon>Eukaryota</taxon>
        <taxon>Fungi</taxon>
        <taxon>Dikarya</taxon>
        <taxon>Ascomycota</taxon>
        <taxon>Pezizomycotina</taxon>
        <taxon>Eurotiomycetes</taxon>
        <taxon>Eurotiomycetidae</taxon>
        <taxon>Eurotiales</taxon>
        <taxon>Trichocomaceae</taxon>
        <taxon>Talaromyces</taxon>
        <taxon>Talaromyces sect. Talaromyces</taxon>
    </lineage>
</organism>
<name>B8MBT3_TALSN</name>
<dbReference type="Gene3D" id="1.10.287.110">
    <property type="entry name" value="DnaJ domain"/>
    <property type="match status" value="1"/>
</dbReference>
<dbReference type="EMBL" id="EQ962655">
    <property type="protein sequence ID" value="EED18216.1"/>
    <property type="molecule type" value="Genomic_DNA"/>
</dbReference>
<dbReference type="GO" id="GO:0051087">
    <property type="term" value="F:protein-folding chaperone binding"/>
    <property type="evidence" value="ECO:0007669"/>
    <property type="project" value="TreeGrafter"/>
</dbReference>
<dbReference type="GO" id="GO:0051082">
    <property type="term" value="F:unfolded protein binding"/>
    <property type="evidence" value="ECO:0007669"/>
    <property type="project" value="InterPro"/>
</dbReference>
<dbReference type="FunFam" id="2.60.260.20:FF:000002">
    <property type="entry name" value="Dnaj homolog subfamily b member"/>
    <property type="match status" value="1"/>
</dbReference>
<accession>B8MBT3</accession>
<gene>
    <name evidence="4" type="ORF">TSTA_119750</name>
</gene>
<dbReference type="HOGENOM" id="CLU_017633_0_0_1"/>
<feature type="domain" description="J" evidence="3">
    <location>
        <begin position="6"/>
        <end position="71"/>
    </location>
</feature>
<dbReference type="RefSeq" id="XP_002482208.1">
    <property type="nucleotide sequence ID" value="XM_002482163.1"/>
</dbReference>
<evidence type="ECO:0000256" key="2">
    <source>
        <dbReference type="SAM" id="MobiDB-lite"/>
    </source>
</evidence>
<dbReference type="InterPro" id="IPR036869">
    <property type="entry name" value="J_dom_sf"/>
</dbReference>
<evidence type="ECO:0000313" key="5">
    <source>
        <dbReference type="Proteomes" id="UP000001745"/>
    </source>
</evidence>
<sequence length="375" mass="39889">MVAETKLYDSLSVKPDATQDEIKKAYRKAALKYHPDKNKDNPKAVEKFKECSQAYEVLSDPEKRKIYDQFGLEYLLRGGPPPSPGGGGAGPGGMPGGFNFTNMGGGPGGGGGTRTFRFSTGPGGGASFNFSNPEDIFRNFAKSGGGGGMGGGLDDHDFLADILGAGLGGGGIPRGGARTSAGGPGGASFSTRREPTPEPQVVEKPLNLTLEELFNGTTKKVVTKSKTFDANGRRNVQDITLEAKIKPGLRSGSKLKYKGVGDQEEGGRQDVHLVVTEKEHPTFKRSGDHLITTVDLSLKEALTGWERIVKTIDGKSIRVAKPGPTQPGYEERFPGLGMPISKKPTERGDMVVKVNVKFPTTLTAEQKELLKDVLP</sequence>
<evidence type="ECO:0000259" key="3">
    <source>
        <dbReference type="PROSITE" id="PS50076"/>
    </source>
</evidence>
<dbReference type="PANTHER" id="PTHR24078:SF553">
    <property type="entry name" value="DNAJ HOMOLOG SUBFAMILY B MEMBER 5"/>
    <property type="match status" value="1"/>
</dbReference>
<keyword evidence="5" id="KW-1185">Reference proteome</keyword>
<evidence type="ECO:0000313" key="4">
    <source>
        <dbReference type="EMBL" id="EED18216.1"/>
    </source>
</evidence>
<dbReference type="STRING" id="441959.B8MBT3"/>
<dbReference type="GO" id="GO:0006413">
    <property type="term" value="P:translational initiation"/>
    <property type="evidence" value="ECO:0007669"/>
    <property type="project" value="TreeGrafter"/>
</dbReference>
<dbReference type="AlphaFoldDB" id="B8MBT3"/>
<dbReference type="InterPro" id="IPR001623">
    <property type="entry name" value="DnaJ_domain"/>
</dbReference>
<dbReference type="SUPFAM" id="SSF46565">
    <property type="entry name" value="Chaperone J-domain"/>
    <property type="match status" value="1"/>
</dbReference>
<dbReference type="Pfam" id="PF00226">
    <property type="entry name" value="DnaJ"/>
    <property type="match status" value="1"/>
</dbReference>
<dbReference type="CDD" id="cd06257">
    <property type="entry name" value="DnaJ"/>
    <property type="match status" value="1"/>
</dbReference>
<dbReference type="CDD" id="cd10747">
    <property type="entry name" value="DnaJ_C"/>
    <property type="match status" value="1"/>
</dbReference>
<dbReference type="PRINTS" id="PR00625">
    <property type="entry name" value="JDOMAIN"/>
</dbReference>
<keyword evidence="1" id="KW-0143">Chaperone</keyword>
<dbReference type="FunFam" id="1.10.287.110:FF:000136">
    <property type="entry name" value="DnaJ domain-containing protein Psi"/>
    <property type="match status" value="1"/>
</dbReference>
<protein>
    <submittedName>
        <fullName evidence="4">DnaJ domain protein Psi, putative</fullName>
    </submittedName>
</protein>
<dbReference type="InterPro" id="IPR051339">
    <property type="entry name" value="DnaJ_subfamily_B"/>
</dbReference>
<dbReference type="SMART" id="SM00271">
    <property type="entry name" value="DnaJ"/>
    <property type="match status" value="1"/>
</dbReference>
<dbReference type="PROSITE" id="PS50076">
    <property type="entry name" value="DNAJ_2"/>
    <property type="match status" value="1"/>
</dbReference>
<dbReference type="InParanoid" id="B8MBT3"/>
<dbReference type="InterPro" id="IPR008971">
    <property type="entry name" value="HSP40/DnaJ_pept-bd"/>
</dbReference>
<dbReference type="VEuPathDB" id="FungiDB:TSTA_119750"/>
<dbReference type="GO" id="GO:0005829">
    <property type="term" value="C:cytosol"/>
    <property type="evidence" value="ECO:0007669"/>
    <property type="project" value="TreeGrafter"/>
</dbReference>
<dbReference type="Gene3D" id="2.60.260.20">
    <property type="entry name" value="Urease metallochaperone UreE, N-terminal domain"/>
    <property type="match status" value="2"/>
</dbReference>
<dbReference type="InterPro" id="IPR002939">
    <property type="entry name" value="DnaJ_C"/>
</dbReference>
<dbReference type="Proteomes" id="UP000001745">
    <property type="component" value="Unassembled WGS sequence"/>
</dbReference>
<dbReference type="GO" id="GO:0006457">
    <property type="term" value="P:protein folding"/>
    <property type="evidence" value="ECO:0007669"/>
    <property type="project" value="InterPro"/>
</dbReference>
<dbReference type="FunCoup" id="B8MBT3">
    <property type="interactions" value="439"/>
</dbReference>
<dbReference type="FunFam" id="2.60.260.20:FF:000013">
    <property type="entry name" value="DnaJ subfamily B member 11"/>
    <property type="match status" value="1"/>
</dbReference>
<dbReference type="PhylomeDB" id="B8MBT3"/>
<dbReference type="OrthoDB" id="550424at2759"/>
<dbReference type="GeneID" id="8105250"/>
<dbReference type="PANTHER" id="PTHR24078">
    <property type="entry name" value="DNAJ HOMOLOG SUBFAMILY C MEMBER"/>
    <property type="match status" value="1"/>
</dbReference>
<dbReference type="eggNOG" id="KOG0714">
    <property type="taxonomic scope" value="Eukaryota"/>
</dbReference>
<dbReference type="SUPFAM" id="SSF49493">
    <property type="entry name" value="HSP40/DnaJ peptide-binding domain"/>
    <property type="match status" value="2"/>
</dbReference>
<reference evidence="5" key="1">
    <citation type="journal article" date="2015" name="Genome Announc.">
        <title>Genome sequence of the AIDS-associated pathogen Penicillium marneffei (ATCC18224) and its near taxonomic relative Talaromyces stipitatus (ATCC10500).</title>
        <authorList>
            <person name="Nierman W.C."/>
            <person name="Fedorova-Abrams N.D."/>
            <person name="Andrianopoulos A."/>
        </authorList>
    </citation>
    <scope>NUCLEOTIDE SEQUENCE [LARGE SCALE GENOMIC DNA]</scope>
    <source>
        <strain evidence="5">ATCC 10500 / CBS 375.48 / QM 6759 / NRRL 1006</strain>
    </source>
</reference>
<dbReference type="OMA" id="MPIRKEG"/>